<gene>
    <name evidence="16" type="primary">gspD</name>
    <name evidence="16" type="ORF">ACHMWK_18005</name>
</gene>
<evidence type="ECO:0000256" key="8">
    <source>
        <dbReference type="ARBA" id="ARBA00023136"/>
    </source>
</evidence>
<dbReference type="InterPro" id="IPR004846">
    <property type="entry name" value="T2SS/T3SS_dom"/>
</dbReference>
<evidence type="ECO:0000259" key="15">
    <source>
        <dbReference type="Pfam" id="PF21305"/>
    </source>
</evidence>
<dbReference type="InterPro" id="IPR049371">
    <property type="entry name" value="GspD-like_N0"/>
</dbReference>
<dbReference type="InterPro" id="IPR050810">
    <property type="entry name" value="Bact_Secretion_Sys_Channel"/>
</dbReference>
<dbReference type="PRINTS" id="PR00811">
    <property type="entry name" value="BCTERIALGSPD"/>
</dbReference>
<evidence type="ECO:0000256" key="9">
    <source>
        <dbReference type="ARBA" id="ARBA00023237"/>
    </source>
</evidence>
<dbReference type="Proteomes" id="UP001609821">
    <property type="component" value="Unassembled WGS sequence"/>
</dbReference>
<keyword evidence="5" id="KW-0812">Transmembrane</keyword>
<dbReference type="Gene3D" id="3.30.1370.120">
    <property type="match status" value="3"/>
</dbReference>
<evidence type="ECO:0000256" key="10">
    <source>
        <dbReference type="RuleBase" id="RU004004"/>
    </source>
</evidence>
<feature type="domain" description="GspD-like N0" evidence="15">
    <location>
        <begin position="31"/>
        <end position="98"/>
    </location>
</feature>
<feature type="chain" id="PRO_5046992323" evidence="12">
    <location>
        <begin position="24"/>
        <end position="633"/>
    </location>
</feature>
<keyword evidence="4" id="KW-1134">Transmembrane beta strand</keyword>
<evidence type="ECO:0000256" key="5">
    <source>
        <dbReference type="ARBA" id="ARBA00022692"/>
    </source>
</evidence>
<dbReference type="InterPro" id="IPR005644">
    <property type="entry name" value="NolW-like"/>
</dbReference>
<feature type="domain" description="NolW-like" evidence="14">
    <location>
        <begin position="187"/>
        <end position="251"/>
    </location>
</feature>
<dbReference type="Pfam" id="PF03958">
    <property type="entry name" value="Secretin_N"/>
    <property type="match status" value="3"/>
</dbReference>
<reference evidence="16 17" key="1">
    <citation type="submission" date="2024-10" db="EMBL/GenBank/DDBJ databases">
        <title>Aeromonas and Pseudomonas from the Cagarras Archipelago, Rio de Janeiro, Brazil.</title>
        <authorList>
            <person name="Canellas A.L.B."/>
            <person name="Laport M.S."/>
        </authorList>
    </citation>
    <scope>NUCLEOTIDE SEQUENCE [LARGE SCALE GENOMIC DNA]</scope>
    <source>
        <strain evidence="16 17">CPF-4</strain>
    </source>
</reference>
<evidence type="ECO:0000256" key="2">
    <source>
        <dbReference type="ARBA" id="ARBA00006980"/>
    </source>
</evidence>
<feature type="signal peptide" evidence="12">
    <location>
        <begin position="1"/>
        <end position="23"/>
    </location>
</feature>
<evidence type="ECO:0000256" key="11">
    <source>
        <dbReference type="SAM" id="MobiDB-lite"/>
    </source>
</evidence>
<dbReference type="InterPro" id="IPR013356">
    <property type="entry name" value="T2SS_GspD"/>
</dbReference>
<protein>
    <submittedName>
        <fullName evidence="16">Type II secretion system secretin GspD</fullName>
    </submittedName>
</protein>
<evidence type="ECO:0000256" key="12">
    <source>
        <dbReference type="SAM" id="SignalP"/>
    </source>
</evidence>
<proteinExistence type="inferred from homology"/>
<comment type="subcellular location">
    <subcellularLocation>
        <location evidence="1 10">Cell outer membrane</location>
    </subcellularLocation>
</comment>
<dbReference type="Pfam" id="PF21305">
    <property type="entry name" value="type_II_gspD_N0"/>
    <property type="match status" value="1"/>
</dbReference>
<keyword evidence="17" id="KW-1185">Reference proteome</keyword>
<dbReference type="PANTHER" id="PTHR30332:SF24">
    <property type="entry name" value="SECRETIN GSPD-RELATED"/>
    <property type="match status" value="1"/>
</dbReference>
<evidence type="ECO:0000259" key="13">
    <source>
        <dbReference type="Pfam" id="PF00263"/>
    </source>
</evidence>
<keyword evidence="8" id="KW-0472">Membrane</keyword>
<feature type="domain" description="Type II/III secretion system secretin-like" evidence="13">
    <location>
        <begin position="410"/>
        <end position="576"/>
    </location>
</feature>
<comment type="caution">
    <text evidence="16">The sequence shown here is derived from an EMBL/GenBank/DDBJ whole genome shotgun (WGS) entry which is preliminary data.</text>
</comment>
<dbReference type="InterPro" id="IPR038591">
    <property type="entry name" value="NolW-like_sf"/>
</dbReference>
<keyword evidence="3 10" id="KW-0813">Transport</keyword>
<evidence type="ECO:0000256" key="4">
    <source>
        <dbReference type="ARBA" id="ARBA00022452"/>
    </source>
</evidence>
<evidence type="ECO:0000256" key="3">
    <source>
        <dbReference type="ARBA" id="ARBA00022448"/>
    </source>
</evidence>
<dbReference type="RefSeq" id="WP_261738560.1">
    <property type="nucleotide sequence ID" value="NZ_JBINXA010000012.1"/>
</dbReference>
<feature type="domain" description="NolW-like" evidence="14">
    <location>
        <begin position="257"/>
        <end position="334"/>
    </location>
</feature>
<keyword evidence="9" id="KW-0998">Cell outer membrane</keyword>
<dbReference type="InterPro" id="IPR001775">
    <property type="entry name" value="GspD/PilQ"/>
</dbReference>
<accession>A0ABW7M670</accession>
<evidence type="ECO:0000256" key="7">
    <source>
        <dbReference type="ARBA" id="ARBA00022927"/>
    </source>
</evidence>
<dbReference type="Pfam" id="PF00263">
    <property type="entry name" value="Secretin"/>
    <property type="match status" value="1"/>
</dbReference>
<feature type="domain" description="NolW-like" evidence="14">
    <location>
        <begin position="123"/>
        <end position="181"/>
    </location>
</feature>
<comment type="similarity">
    <text evidence="2">Belongs to the bacterial secretin family. GSP D subfamily.</text>
</comment>
<evidence type="ECO:0000259" key="14">
    <source>
        <dbReference type="Pfam" id="PF03958"/>
    </source>
</evidence>
<evidence type="ECO:0000256" key="6">
    <source>
        <dbReference type="ARBA" id="ARBA00022729"/>
    </source>
</evidence>
<feature type="region of interest" description="Disordered" evidence="11">
    <location>
        <begin position="599"/>
        <end position="633"/>
    </location>
</feature>
<organism evidence="16 17">
    <name type="scientific">Pseudomonas kulmbachensis</name>
    <dbReference type="NCBI Taxonomy" id="3043408"/>
    <lineage>
        <taxon>Bacteria</taxon>
        <taxon>Pseudomonadati</taxon>
        <taxon>Pseudomonadota</taxon>
        <taxon>Gammaproteobacteria</taxon>
        <taxon>Pseudomonadales</taxon>
        <taxon>Pseudomonadaceae</taxon>
        <taxon>Pseudomonas</taxon>
    </lineage>
</organism>
<evidence type="ECO:0000256" key="1">
    <source>
        <dbReference type="ARBA" id="ARBA00004442"/>
    </source>
</evidence>
<sequence length="633" mass="66932">MNLSLITGTVLMLGTLLSPLATADAKHKWTLNMKDAELQDLVSEVGNITGKTMVLDPRMSGKVTVQSASAMDREGIYSLFLTVLRSQGFAALDQGDRVLIVPVSEAKTKAVGSKMAVGDMFITKVLPLYNATASEVATVVRPLVAPDAYLAPSASANALVITDSANNVERIRQVVSDLDAAGHKAVTTLNLKHAWAVDVAKILSESVAQNNSGNSTAKAIGDARSNRLILIGPAPARLQMERLAKTMDVASNADDGTRVVRLRHSDAKQMAELLNGIGKRIEGGGRGSSEGSSQGNSILVSADQSQNALVLMAEPSQLSMLDKVIAELDRPRAQVLVEAAIVEVSGDINEALGVQWAARAGNLTGGTNFPASGLAIGTLLGNLNNDKSPTLPDGAIIGLGSRNFGALVTALSSDSNNNLLSTPSLLTLDNEAAEILVGQNVPFQTGSYTTDSAGASNPFTTVERKDVGITLKVTPHINDGKTLRLEVEQESSELAAAPAGISTSDIITNKRSVKSTILADDGQIIVLGGLIKDNVKTQVSKVPILGSIPFIGRLFSSTREVTEKTNLMVFLRPTLLRTSNDNSNLSDRKYENLRQLRALDGSPNSMRLPNDPRQMFDANPQGGVTDMRSETKP</sequence>
<keyword evidence="7" id="KW-0653">Protein transport</keyword>
<name>A0ABW7M670_9PSED</name>
<evidence type="ECO:0000313" key="17">
    <source>
        <dbReference type="Proteomes" id="UP001609821"/>
    </source>
</evidence>
<dbReference type="NCBIfam" id="TIGR02517">
    <property type="entry name" value="type_II_gspD"/>
    <property type="match status" value="1"/>
</dbReference>
<dbReference type="PANTHER" id="PTHR30332">
    <property type="entry name" value="PROBABLE GENERAL SECRETION PATHWAY PROTEIN D"/>
    <property type="match status" value="1"/>
</dbReference>
<dbReference type="EMBL" id="JBINXB010000031">
    <property type="protein sequence ID" value="MFH6567858.1"/>
    <property type="molecule type" value="Genomic_DNA"/>
</dbReference>
<keyword evidence="6 12" id="KW-0732">Signal</keyword>
<evidence type="ECO:0000313" key="16">
    <source>
        <dbReference type="EMBL" id="MFH6567858.1"/>
    </source>
</evidence>